<dbReference type="GO" id="GO:0005634">
    <property type="term" value="C:nucleus"/>
    <property type="evidence" value="ECO:0007669"/>
    <property type="project" value="TreeGrafter"/>
</dbReference>
<gene>
    <name evidence="3" type="ORF">Sradi_1680500</name>
</gene>
<comment type="caution">
    <text evidence="3">The sequence shown here is derived from an EMBL/GenBank/DDBJ whole genome shotgun (WGS) entry which is preliminary data.</text>
</comment>
<dbReference type="PANTHER" id="PTHR31213">
    <property type="entry name" value="OS08G0374000 PROTEIN-RELATED"/>
    <property type="match status" value="1"/>
</dbReference>
<evidence type="ECO:0000259" key="2">
    <source>
        <dbReference type="Pfam" id="PF00407"/>
    </source>
</evidence>
<dbReference type="AlphaFoldDB" id="A0AAW2UDB1"/>
<dbReference type="InterPro" id="IPR000916">
    <property type="entry name" value="Bet_v_I/MLP"/>
</dbReference>
<sequence>MGVTSITQEFSSPVAPGRLFKALILDSNSLIPKLLPQFIKSVDLLQGDGGAGSIEQVNFTESSHFKYVKHQINELDKQNLVCKYMMIEGDALGDKLESIVYEIKFEASNTNGAGSVCKMTSEYHTVGGYEVKEEEIKGGKESAMGIYKVVEAHSWRISLCLIRSYSCLNLCSQLIDHSKLNRM</sequence>
<dbReference type="GO" id="GO:0010427">
    <property type="term" value="F:abscisic acid binding"/>
    <property type="evidence" value="ECO:0007669"/>
    <property type="project" value="InterPro"/>
</dbReference>
<accession>A0AAW2UDB1</accession>
<dbReference type="GO" id="GO:0009738">
    <property type="term" value="P:abscisic acid-activated signaling pathway"/>
    <property type="evidence" value="ECO:0007669"/>
    <property type="project" value="InterPro"/>
</dbReference>
<dbReference type="FunFam" id="3.30.530.20:FF:000007">
    <property type="entry name" value="Major pollen allergen Bet v 1-A"/>
    <property type="match status" value="1"/>
</dbReference>
<feature type="domain" description="Bet v I/Major latex protein" evidence="2">
    <location>
        <begin position="1"/>
        <end position="137"/>
    </location>
</feature>
<dbReference type="GO" id="GO:0006952">
    <property type="term" value="P:defense response"/>
    <property type="evidence" value="ECO:0007669"/>
    <property type="project" value="InterPro"/>
</dbReference>
<proteinExistence type="inferred from homology"/>
<dbReference type="InterPro" id="IPR023393">
    <property type="entry name" value="START-like_dom_sf"/>
</dbReference>
<name>A0AAW2UDB1_SESRA</name>
<dbReference type="CDD" id="cd07816">
    <property type="entry name" value="Bet_v1-like"/>
    <property type="match status" value="1"/>
</dbReference>
<dbReference type="Pfam" id="PF00407">
    <property type="entry name" value="Bet_v_1"/>
    <property type="match status" value="1"/>
</dbReference>
<evidence type="ECO:0000256" key="1">
    <source>
        <dbReference type="ARBA" id="ARBA00009744"/>
    </source>
</evidence>
<dbReference type="PANTHER" id="PTHR31213:SF192">
    <property type="entry name" value="MAJOR ALLERGEN PRU AR 1-LIKE"/>
    <property type="match status" value="1"/>
</dbReference>
<dbReference type="Gene3D" id="3.30.530.20">
    <property type="match status" value="1"/>
</dbReference>
<dbReference type="EMBL" id="JACGWJ010000006">
    <property type="protein sequence ID" value="KAL0414788.1"/>
    <property type="molecule type" value="Genomic_DNA"/>
</dbReference>
<dbReference type="GO" id="GO:0038023">
    <property type="term" value="F:signaling receptor activity"/>
    <property type="evidence" value="ECO:0007669"/>
    <property type="project" value="InterPro"/>
</dbReference>
<reference evidence="3" key="2">
    <citation type="journal article" date="2024" name="Plant">
        <title>Genomic evolution and insights into agronomic trait innovations of Sesamum species.</title>
        <authorList>
            <person name="Miao H."/>
            <person name="Wang L."/>
            <person name="Qu L."/>
            <person name="Liu H."/>
            <person name="Sun Y."/>
            <person name="Le M."/>
            <person name="Wang Q."/>
            <person name="Wei S."/>
            <person name="Zheng Y."/>
            <person name="Lin W."/>
            <person name="Duan Y."/>
            <person name="Cao H."/>
            <person name="Xiong S."/>
            <person name="Wang X."/>
            <person name="Wei L."/>
            <person name="Li C."/>
            <person name="Ma Q."/>
            <person name="Ju M."/>
            <person name="Zhao R."/>
            <person name="Li G."/>
            <person name="Mu C."/>
            <person name="Tian Q."/>
            <person name="Mei H."/>
            <person name="Zhang T."/>
            <person name="Gao T."/>
            <person name="Zhang H."/>
        </authorList>
    </citation>
    <scope>NUCLEOTIDE SEQUENCE</scope>
    <source>
        <strain evidence="3">G02</strain>
    </source>
</reference>
<dbReference type="InterPro" id="IPR024949">
    <property type="entry name" value="Bet_v_I_allergen"/>
</dbReference>
<dbReference type="GO" id="GO:0005737">
    <property type="term" value="C:cytoplasm"/>
    <property type="evidence" value="ECO:0007669"/>
    <property type="project" value="TreeGrafter"/>
</dbReference>
<dbReference type="GO" id="GO:0004864">
    <property type="term" value="F:protein phosphatase inhibitor activity"/>
    <property type="evidence" value="ECO:0007669"/>
    <property type="project" value="InterPro"/>
</dbReference>
<protein>
    <submittedName>
        <fullName evidence="3">Major strawberry allergen Fra a 1-3</fullName>
    </submittedName>
</protein>
<dbReference type="SUPFAM" id="SSF55961">
    <property type="entry name" value="Bet v1-like"/>
    <property type="match status" value="1"/>
</dbReference>
<dbReference type="PRINTS" id="PR00634">
    <property type="entry name" value="BETALLERGEN"/>
</dbReference>
<organism evidence="3">
    <name type="scientific">Sesamum radiatum</name>
    <name type="common">Black benniseed</name>
    <dbReference type="NCBI Taxonomy" id="300843"/>
    <lineage>
        <taxon>Eukaryota</taxon>
        <taxon>Viridiplantae</taxon>
        <taxon>Streptophyta</taxon>
        <taxon>Embryophyta</taxon>
        <taxon>Tracheophyta</taxon>
        <taxon>Spermatophyta</taxon>
        <taxon>Magnoliopsida</taxon>
        <taxon>eudicotyledons</taxon>
        <taxon>Gunneridae</taxon>
        <taxon>Pentapetalae</taxon>
        <taxon>asterids</taxon>
        <taxon>lamiids</taxon>
        <taxon>Lamiales</taxon>
        <taxon>Pedaliaceae</taxon>
        <taxon>Sesamum</taxon>
    </lineage>
</organism>
<evidence type="ECO:0000313" key="3">
    <source>
        <dbReference type="EMBL" id="KAL0414788.1"/>
    </source>
</evidence>
<reference evidence="3" key="1">
    <citation type="submission" date="2020-06" db="EMBL/GenBank/DDBJ databases">
        <authorList>
            <person name="Li T."/>
            <person name="Hu X."/>
            <person name="Zhang T."/>
            <person name="Song X."/>
            <person name="Zhang H."/>
            <person name="Dai N."/>
            <person name="Sheng W."/>
            <person name="Hou X."/>
            <person name="Wei L."/>
        </authorList>
    </citation>
    <scope>NUCLEOTIDE SEQUENCE</scope>
    <source>
        <strain evidence="3">G02</strain>
        <tissue evidence="3">Leaf</tissue>
    </source>
</reference>
<comment type="similarity">
    <text evidence="1">Belongs to the BetVI family.</text>
</comment>
<dbReference type="InterPro" id="IPR050279">
    <property type="entry name" value="Plant_def-hormone_signal"/>
</dbReference>